<feature type="domain" description="ABC3 transporter permease C-terminal" evidence="8">
    <location>
        <begin position="645"/>
        <end position="761"/>
    </location>
</feature>
<sequence length="769" mass="83902">MKSYLGLVSEYAKVHSKKNRLTVVCIAISVMLVVAVFGMADMSVKAQINENIRQKGNYHAVIAGITDSTAGQIAGRSDVKVAGWVGMAEDTVFQGKKLRIQGGEQDIAEQMNLVVSGGTYPASEREALLDRPALEQFGLSIGDTIEIALSDGLKREYKITGTYNDFSSLKGTDSHGLYLSTEGIRTLPSEKKEYYYIQFKSSVNINRALSNIKAEYGLTGKQVSTNLLLLGLLGQSNDSSMIDLYLTAGILFLLITMAATFMIASSFNMSVLERTQFFGLLRCLGATKKQIKRYIRREGLRYCLKGIPIGLLAGCGMMWAAVLSLNSLNVKYLPAMPVFQISWPAIAAGTVIGFLVVMLASRSPAKKAAKVSPQAAVTGNINHVNHQPMNRAANTKWFRVDKAMGLQHAFSNKKSMVLISGSFALSIILFLCFTVLITFMGHALRPLKPYAPDISIMGVKDSVLLDRSIMEEAKALPHIRNIYGRMVLHDIPATYQQGDNTATLISYDESQFKWAADKLISGTIDQVQNGNGVFVTYSEDLKWKVGDTLNLRLPGGSSEVHIAGILSDTPFVAKKGGWIIISSEATFTALTGISDYTIIDMQVDEDISGQARSLITPQMRLLDEQQGNRETRAAYYAMAVFVYGFLLVIALVALINILNTVNASVSSRMGNYGVMRAVGMSSKQLKRMVMAEAAAYAISGSLMGGVLGLLLHRFFYGLMITSNWGELWQPPIMVLSITIAAAVLTTFVAAISPTRKMDKMNIVNVVNAQ</sequence>
<feature type="transmembrane region" description="Helical" evidence="7">
    <location>
        <begin position="732"/>
        <end position="751"/>
    </location>
</feature>
<feature type="transmembrane region" description="Helical" evidence="7">
    <location>
        <begin position="416"/>
        <end position="440"/>
    </location>
</feature>
<dbReference type="GO" id="GO:0005886">
    <property type="term" value="C:plasma membrane"/>
    <property type="evidence" value="ECO:0007669"/>
    <property type="project" value="UniProtKB-SubCell"/>
</dbReference>
<dbReference type="GO" id="GO:0022857">
    <property type="term" value="F:transmembrane transporter activity"/>
    <property type="evidence" value="ECO:0007669"/>
    <property type="project" value="TreeGrafter"/>
</dbReference>
<organism evidence="11 13">
    <name type="scientific">Paenibacillus jilunlii</name>
    <dbReference type="NCBI Taxonomy" id="682956"/>
    <lineage>
        <taxon>Bacteria</taxon>
        <taxon>Bacillati</taxon>
        <taxon>Bacillota</taxon>
        <taxon>Bacilli</taxon>
        <taxon>Bacillales</taxon>
        <taxon>Paenibacillaceae</taxon>
        <taxon>Paenibacillus</taxon>
    </lineage>
</organism>
<keyword evidence="12" id="KW-1185">Reference proteome</keyword>
<feature type="transmembrane region" description="Helical" evidence="7">
    <location>
        <begin position="244"/>
        <end position="264"/>
    </location>
</feature>
<evidence type="ECO:0000256" key="2">
    <source>
        <dbReference type="ARBA" id="ARBA00022475"/>
    </source>
</evidence>
<dbReference type="EMBL" id="LIPY01000102">
    <property type="protein sequence ID" value="KWX77290.1"/>
    <property type="molecule type" value="Genomic_DNA"/>
</dbReference>
<reference evidence="11 13" key="2">
    <citation type="submission" date="2016-10" db="EMBL/GenBank/DDBJ databases">
        <authorList>
            <person name="de Groot N.N."/>
        </authorList>
    </citation>
    <scope>NUCLEOTIDE SEQUENCE [LARGE SCALE GENOMIC DNA]</scope>
    <source>
        <strain evidence="11 13">CGMCC 1.10239</strain>
    </source>
</reference>
<evidence type="ECO:0000256" key="1">
    <source>
        <dbReference type="ARBA" id="ARBA00004651"/>
    </source>
</evidence>
<gene>
    <name evidence="10" type="ORF">AML91_08275</name>
    <name evidence="11" type="ORF">SAMN05216191_109223</name>
</gene>
<name>A0A1G9R188_9BACL</name>
<comment type="subcellular location">
    <subcellularLocation>
        <location evidence="1">Cell membrane</location>
        <topology evidence="1">Multi-pass membrane protein</topology>
    </subcellularLocation>
</comment>
<dbReference type="EMBL" id="FNGM01000009">
    <property type="protein sequence ID" value="SDM16901.1"/>
    <property type="molecule type" value="Genomic_DNA"/>
</dbReference>
<keyword evidence="5 7" id="KW-0472">Membrane</keyword>
<dbReference type="Proteomes" id="UP000182783">
    <property type="component" value="Unassembled WGS sequence"/>
</dbReference>
<feature type="transmembrane region" description="Helical" evidence="7">
    <location>
        <begin position="693"/>
        <end position="712"/>
    </location>
</feature>
<feature type="transmembrane region" description="Helical" evidence="7">
    <location>
        <begin position="21"/>
        <end position="40"/>
    </location>
</feature>
<evidence type="ECO:0000313" key="10">
    <source>
        <dbReference type="EMBL" id="KWX77290.1"/>
    </source>
</evidence>
<dbReference type="InterPro" id="IPR050250">
    <property type="entry name" value="Macrolide_Exporter_MacB"/>
</dbReference>
<evidence type="ECO:0000259" key="9">
    <source>
        <dbReference type="Pfam" id="PF12704"/>
    </source>
</evidence>
<keyword evidence="3 7" id="KW-0812">Transmembrane</keyword>
<evidence type="ECO:0000313" key="12">
    <source>
        <dbReference type="Proteomes" id="UP000070252"/>
    </source>
</evidence>
<evidence type="ECO:0000256" key="4">
    <source>
        <dbReference type="ARBA" id="ARBA00022989"/>
    </source>
</evidence>
<dbReference type="PANTHER" id="PTHR30572:SF4">
    <property type="entry name" value="ABC TRANSPORTER PERMEASE YTRF"/>
    <property type="match status" value="1"/>
</dbReference>
<dbReference type="AlphaFoldDB" id="A0A1G9R188"/>
<keyword evidence="2" id="KW-1003">Cell membrane</keyword>
<feature type="transmembrane region" description="Helical" evidence="7">
    <location>
        <begin position="341"/>
        <end position="360"/>
    </location>
</feature>
<evidence type="ECO:0000256" key="6">
    <source>
        <dbReference type="ARBA" id="ARBA00038076"/>
    </source>
</evidence>
<proteinExistence type="inferred from homology"/>
<evidence type="ECO:0000313" key="13">
    <source>
        <dbReference type="Proteomes" id="UP000182783"/>
    </source>
</evidence>
<dbReference type="InterPro" id="IPR025857">
    <property type="entry name" value="MacB_PCD"/>
</dbReference>
<feature type="transmembrane region" description="Helical" evidence="7">
    <location>
        <begin position="633"/>
        <end position="658"/>
    </location>
</feature>
<dbReference type="Proteomes" id="UP000070252">
    <property type="component" value="Unassembled WGS sequence"/>
</dbReference>
<dbReference type="RefSeq" id="WP_062521832.1">
    <property type="nucleotide sequence ID" value="NZ_CP048429.1"/>
</dbReference>
<evidence type="ECO:0000256" key="5">
    <source>
        <dbReference type="ARBA" id="ARBA00023136"/>
    </source>
</evidence>
<evidence type="ECO:0000256" key="3">
    <source>
        <dbReference type="ARBA" id="ARBA00022692"/>
    </source>
</evidence>
<feature type="transmembrane region" description="Helical" evidence="7">
    <location>
        <begin position="302"/>
        <end position="321"/>
    </location>
</feature>
<evidence type="ECO:0000313" key="11">
    <source>
        <dbReference type="EMBL" id="SDM16901.1"/>
    </source>
</evidence>
<accession>A0A1G9R188</accession>
<evidence type="ECO:0000259" key="8">
    <source>
        <dbReference type="Pfam" id="PF02687"/>
    </source>
</evidence>
<feature type="domain" description="MacB-like periplasmic core" evidence="9">
    <location>
        <begin position="21"/>
        <end position="214"/>
    </location>
</feature>
<dbReference type="Pfam" id="PF02687">
    <property type="entry name" value="FtsX"/>
    <property type="match status" value="2"/>
</dbReference>
<protein>
    <submittedName>
        <fullName evidence="11">Putative ABC transport system permease protein</fullName>
    </submittedName>
</protein>
<dbReference type="OrthoDB" id="9793166at2"/>
<dbReference type="Pfam" id="PF12704">
    <property type="entry name" value="MacB_PCD"/>
    <property type="match status" value="1"/>
</dbReference>
<reference evidence="10 12" key="1">
    <citation type="submission" date="2015-08" db="EMBL/GenBank/DDBJ databases">
        <title>Genome of Paenibacillus jilunlii.</title>
        <authorList>
            <person name="Sant'Anna F.H."/>
            <person name="Ambrosini A."/>
            <person name="Souza R."/>
            <person name="Bach E."/>
            <person name="Fernandes G."/>
            <person name="Balsanelli E."/>
            <person name="Baura V.A."/>
            <person name="Pedrosa F.O."/>
            <person name="Souza E.M."/>
            <person name="Passaglia L."/>
        </authorList>
    </citation>
    <scope>NUCLEOTIDE SEQUENCE [LARGE SCALE GENOMIC DNA]</scope>
    <source>
        <strain evidence="10 12">DSM 23019</strain>
    </source>
</reference>
<comment type="similarity">
    <text evidence="6">Belongs to the ABC-4 integral membrane protein family.</text>
</comment>
<dbReference type="PANTHER" id="PTHR30572">
    <property type="entry name" value="MEMBRANE COMPONENT OF TRANSPORTER-RELATED"/>
    <property type="match status" value="1"/>
</dbReference>
<keyword evidence="4 7" id="KW-1133">Transmembrane helix</keyword>
<dbReference type="InterPro" id="IPR003838">
    <property type="entry name" value="ABC3_permease_C"/>
</dbReference>
<feature type="domain" description="ABC3 transporter permease C-terminal" evidence="8">
    <location>
        <begin position="250"/>
        <end position="373"/>
    </location>
</feature>
<evidence type="ECO:0000256" key="7">
    <source>
        <dbReference type="SAM" id="Phobius"/>
    </source>
</evidence>